<dbReference type="Gene3D" id="3.40.50.720">
    <property type="entry name" value="NAD(P)-binding Rossmann-like Domain"/>
    <property type="match status" value="1"/>
</dbReference>
<dbReference type="EMBL" id="KV878353">
    <property type="protein sequence ID" value="OJJ43201.1"/>
    <property type="molecule type" value="Genomic_DNA"/>
</dbReference>
<dbReference type="PROSITE" id="PS00061">
    <property type="entry name" value="ADH_SHORT"/>
    <property type="match status" value="1"/>
</dbReference>
<reference evidence="5" key="1">
    <citation type="journal article" date="2017" name="Genome Biol.">
        <title>Comparative genomics reveals high biological diversity and specific adaptations in the industrially and medically important fungal genus Aspergillus.</title>
        <authorList>
            <person name="de Vries R.P."/>
            <person name="Riley R."/>
            <person name="Wiebenga A."/>
            <person name="Aguilar-Osorio G."/>
            <person name="Amillis S."/>
            <person name="Uchima C.A."/>
            <person name="Anderluh G."/>
            <person name="Asadollahi M."/>
            <person name="Askin M."/>
            <person name="Barry K."/>
            <person name="Battaglia E."/>
            <person name="Bayram O."/>
            <person name="Benocci T."/>
            <person name="Braus-Stromeyer S.A."/>
            <person name="Caldana C."/>
            <person name="Canovas D."/>
            <person name="Cerqueira G.C."/>
            <person name="Chen F."/>
            <person name="Chen W."/>
            <person name="Choi C."/>
            <person name="Clum A."/>
            <person name="Dos Santos R.A."/>
            <person name="Damasio A.R."/>
            <person name="Diallinas G."/>
            <person name="Emri T."/>
            <person name="Fekete E."/>
            <person name="Flipphi M."/>
            <person name="Freyberg S."/>
            <person name="Gallo A."/>
            <person name="Gournas C."/>
            <person name="Habgood R."/>
            <person name="Hainaut M."/>
            <person name="Harispe M.L."/>
            <person name="Henrissat B."/>
            <person name="Hilden K.S."/>
            <person name="Hope R."/>
            <person name="Hossain A."/>
            <person name="Karabika E."/>
            <person name="Karaffa L."/>
            <person name="Karanyi Z."/>
            <person name="Krasevec N."/>
            <person name="Kuo A."/>
            <person name="Kusch H."/>
            <person name="LaButti K."/>
            <person name="Lagendijk E.L."/>
            <person name="Lapidus A."/>
            <person name="Levasseur A."/>
            <person name="Lindquist E."/>
            <person name="Lipzen A."/>
            <person name="Logrieco A.F."/>
            <person name="MacCabe A."/>
            <person name="Maekelae M.R."/>
            <person name="Malavazi I."/>
            <person name="Melin P."/>
            <person name="Meyer V."/>
            <person name="Mielnichuk N."/>
            <person name="Miskei M."/>
            <person name="Molnar A.P."/>
            <person name="Mule G."/>
            <person name="Ngan C.Y."/>
            <person name="Orejas M."/>
            <person name="Orosz E."/>
            <person name="Ouedraogo J.P."/>
            <person name="Overkamp K.M."/>
            <person name="Park H.-S."/>
            <person name="Perrone G."/>
            <person name="Piumi F."/>
            <person name="Punt P.J."/>
            <person name="Ram A.F."/>
            <person name="Ramon A."/>
            <person name="Rauscher S."/>
            <person name="Record E."/>
            <person name="Riano-Pachon D.M."/>
            <person name="Robert V."/>
            <person name="Roehrig J."/>
            <person name="Ruller R."/>
            <person name="Salamov A."/>
            <person name="Salih N.S."/>
            <person name="Samson R.A."/>
            <person name="Sandor E."/>
            <person name="Sanguinetti M."/>
            <person name="Schuetze T."/>
            <person name="Sepcic K."/>
            <person name="Shelest E."/>
            <person name="Sherlock G."/>
            <person name="Sophianopoulou V."/>
            <person name="Squina F.M."/>
            <person name="Sun H."/>
            <person name="Susca A."/>
            <person name="Todd R.B."/>
            <person name="Tsang A."/>
            <person name="Unkles S.E."/>
            <person name="van de Wiele N."/>
            <person name="van Rossen-Uffink D."/>
            <person name="Oliveira J.V."/>
            <person name="Vesth T.C."/>
            <person name="Visser J."/>
            <person name="Yu J.-H."/>
            <person name="Zhou M."/>
            <person name="Andersen M.R."/>
            <person name="Archer D.B."/>
            <person name="Baker S.E."/>
            <person name="Benoit I."/>
            <person name="Brakhage A.A."/>
            <person name="Braus G.H."/>
            <person name="Fischer R."/>
            <person name="Frisvad J.C."/>
            <person name="Goldman G.H."/>
            <person name="Houbraken J."/>
            <person name="Oakley B."/>
            <person name="Pocsi I."/>
            <person name="Scazzocchio C."/>
            <person name="Seiboth B."/>
            <person name="vanKuyk P.A."/>
            <person name="Wortman J."/>
            <person name="Dyer P.S."/>
            <person name="Grigoriev I.V."/>
        </authorList>
    </citation>
    <scope>NUCLEOTIDE SEQUENCE [LARGE SCALE GENOMIC DNA]</scope>
    <source>
        <strain evidence="5">CBS 506.65</strain>
    </source>
</reference>
<dbReference type="SUPFAM" id="SSF51735">
    <property type="entry name" value="NAD(P)-binding Rossmann-fold domains"/>
    <property type="match status" value="1"/>
</dbReference>
<dbReference type="PANTHER" id="PTHR44229:SF4">
    <property type="entry name" value="15-HYDROXYPROSTAGLANDIN DEHYDROGENASE [NAD(+)]"/>
    <property type="match status" value="1"/>
</dbReference>
<evidence type="ECO:0000256" key="1">
    <source>
        <dbReference type="ARBA" id="ARBA00006484"/>
    </source>
</evidence>
<dbReference type="AlphaFoldDB" id="A0A1L9S7R4"/>
<dbReference type="InterPro" id="IPR020904">
    <property type="entry name" value="Sc_DH/Rdtase_CS"/>
</dbReference>
<protein>
    <recommendedName>
        <fullName evidence="6">NAD-dependent 15-hydroxyprostaglandin dehydrogenase</fullName>
    </recommendedName>
</protein>
<dbReference type="GO" id="GO:0005737">
    <property type="term" value="C:cytoplasm"/>
    <property type="evidence" value="ECO:0007669"/>
    <property type="project" value="TreeGrafter"/>
</dbReference>
<comment type="similarity">
    <text evidence="1">Belongs to the short-chain dehydrogenases/reductases (SDR) family.</text>
</comment>
<evidence type="ECO:0000313" key="5">
    <source>
        <dbReference type="Proteomes" id="UP000184188"/>
    </source>
</evidence>
<dbReference type="Proteomes" id="UP000184188">
    <property type="component" value="Unassembled WGS sequence"/>
</dbReference>
<dbReference type="InterPro" id="IPR036291">
    <property type="entry name" value="NAD(P)-bd_dom_sf"/>
</dbReference>
<proteinExistence type="inferred from homology"/>
<dbReference type="PANTHER" id="PTHR44229">
    <property type="entry name" value="15-HYDROXYPROSTAGLANDIN DEHYDROGENASE [NAD(+)]"/>
    <property type="match status" value="1"/>
</dbReference>
<dbReference type="GeneID" id="34610522"/>
<dbReference type="OrthoDB" id="5296at2759"/>
<name>A0A1L9S7R4_9EURO</name>
<accession>A0A1L9S7R4</accession>
<dbReference type="GO" id="GO:0016616">
    <property type="term" value="F:oxidoreductase activity, acting on the CH-OH group of donors, NAD or NADP as acceptor"/>
    <property type="evidence" value="ECO:0007669"/>
    <property type="project" value="TreeGrafter"/>
</dbReference>
<dbReference type="FunFam" id="3.40.50.720:FF:000643">
    <property type="entry name" value="Short chain dehydrogenase/reductase family oxidoreductase, putative"/>
    <property type="match status" value="1"/>
</dbReference>
<keyword evidence="5" id="KW-1185">Reference proteome</keyword>
<gene>
    <name evidence="4" type="ORF">ASPZODRAFT_136400</name>
</gene>
<sequence>MASSVKGKTAIVTGAGSGINLCFAQALLENGCNVVIADLALRPEAQAVYDTFTTSPKAVFVKTDVADWSQLEQLFTIAEKEFGEVGIVCPGAGIFEPNHSAFWFPPGSAPSTDTTASSRYATLDINLVHPIRMSQMAITHFLKHRRPEDKEQKKKHILLVSSIAGHMPLFVGPLYSITKHGISALVQSLAPLDHSLGIRVVGIAPGITRTPIWLEHPDKMALLDEQVDEWVLPEDVATMMLALVSQEKVGEAVGETDQEKLTIPVAGGTILEVSKTVRAVSVFNDPGPIGRAGNTVTNFNDVQDMILQMLGTS</sequence>
<evidence type="ECO:0000256" key="2">
    <source>
        <dbReference type="ARBA" id="ARBA00022857"/>
    </source>
</evidence>
<dbReference type="VEuPathDB" id="FungiDB:ASPZODRAFT_136400"/>
<keyword evidence="3" id="KW-0560">Oxidoreductase</keyword>
<keyword evidence="2" id="KW-0521">NADP</keyword>
<dbReference type="RefSeq" id="XP_022577711.1">
    <property type="nucleotide sequence ID" value="XM_022724057.1"/>
</dbReference>
<organism evidence="4 5">
    <name type="scientific">Penicilliopsis zonata CBS 506.65</name>
    <dbReference type="NCBI Taxonomy" id="1073090"/>
    <lineage>
        <taxon>Eukaryota</taxon>
        <taxon>Fungi</taxon>
        <taxon>Dikarya</taxon>
        <taxon>Ascomycota</taxon>
        <taxon>Pezizomycotina</taxon>
        <taxon>Eurotiomycetes</taxon>
        <taxon>Eurotiomycetidae</taxon>
        <taxon>Eurotiales</taxon>
        <taxon>Aspergillaceae</taxon>
        <taxon>Penicilliopsis</taxon>
    </lineage>
</organism>
<dbReference type="STRING" id="1073090.A0A1L9S7R4"/>
<evidence type="ECO:0000313" key="4">
    <source>
        <dbReference type="EMBL" id="OJJ43201.1"/>
    </source>
</evidence>
<dbReference type="PRINTS" id="PR00081">
    <property type="entry name" value="GDHRDH"/>
</dbReference>
<dbReference type="InterPro" id="IPR002347">
    <property type="entry name" value="SDR_fam"/>
</dbReference>
<dbReference type="Pfam" id="PF00106">
    <property type="entry name" value="adh_short"/>
    <property type="match status" value="1"/>
</dbReference>
<evidence type="ECO:0000256" key="3">
    <source>
        <dbReference type="ARBA" id="ARBA00023002"/>
    </source>
</evidence>
<evidence type="ECO:0008006" key="6">
    <source>
        <dbReference type="Google" id="ProtNLM"/>
    </source>
</evidence>